<dbReference type="Pfam" id="PF00703">
    <property type="entry name" value="Glyco_hydro_2"/>
    <property type="match status" value="1"/>
</dbReference>
<keyword evidence="4" id="KW-1185">Reference proteome</keyword>
<proteinExistence type="predicted"/>
<organism evidence="3 4">
    <name type="scientific">Claviceps humidiphila</name>
    <dbReference type="NCBI Taxonomy" id="1294629"/>
    <lineage>
        <taxon>Eukaryota</taxon>
        <taxon>Fungi</taxon>
        <taxon>Dikarya</taxon>
        <taxon>Ascomycota</taxon>
        <taxon>Pezizomycotina</taxon>
        <taxon>Sordariomycetes</taxon>
        <taxon>Hypocreomycetidae</taxon>
        <taxon>Hypocreales</taxon>
        <taxon>Clavicipitaceae</taxon>
        <taxon>Claviceps</taxon>
    </lineage>
</organism>
<dbReference type="InterPro" id="IPR006102">
    <property type="entry name" value="Ig-like_GH2"/>
</dbReference>
<evidence type="ECO:0000313" key="3">
    <source>
        <dbReference type="EMBL" id="KAG6108902.1"/>
    </source>
</evidence>
<evidence type="ECO:0000313" key="4">
    <source>
        <dbReference type="Proteomes" id="UP000732380"/>
    </source>
</evidence>
<feature type="domain" description="Glycoside hydrolase family 2 immunoglobulin-like beta-sandwich" evidence="1">
    <location>
        <begin position="20"/>
        <end position="94"/>
    </location>
</feature>
<comment type="caution">
    <text evidence="3">The sequence shown here is derived from an EMBL/GenBank/DDBJ whole genome shotgun (WGS) entry which is preliminary data.</text>
</comment>
<name>A0A9P7PZF4_9HYPO</name>
<dbReference type="InterPro" id="IPR036156">
    <property type="entry name" value="Beta-gal/glucu_dom_sf"/>
</dbReference>
<dbReference type="EMBL" id="SRQM01000532">
    <property type="protein sequence ID" value="KAG6108902.1"/>
    <property type="molecule type" value="Genomic_DNA"/>
</dbReference>
<dbReference type="SUPFAM" id="SSF51445">
    <property type="entry name" value="(Trans)glycosidases"/>
    <property type="match status" value="1"/>
</dbReference>
<dbReference type="InterPro" id="IPR006103">
    <property type="entry name" value="Glyco_hydro_2_cat"/>
</dbReference>
<dbReference type="PANTHER" id="PTHR42732">
    <property type="entry name" value="BETA-GALACTOSIDASE"/>
    <property type="match status" value="1"/>
</dbReference>
<dbReference type="Gene3D" id="2.60.40.10">
    <property type="entry name" value="Immunoglobulins"/>
    <property type="match status" value="1"/>
</dbReference>
<feature type="domain" description="Glycoside hydrolase family 2 catalytic" evidence="2">
    <location>
        <begin position="136"/>
        <end position="262"/>
    </location>
</feature>
<evidence type="ECO:0000259" key="1">
    <source>
        <dbReference type="Pfam" id="PF00703"/>
    </source>
</evidence>
<dbReference type="SUPFAM" id="SSF49303">
    <property type="entry name" value="beta-Galactosidase/glucuronidase domain"/>
    <property type="match status" value="1"/>
</dbReference>
<protein>
    <recommendedName>
        <fullName evidence="5">Beta-galactosidase</fullName>
    </recommendedName>
</protein>
<dbReference type="PANTHER" id="PTHR42732:SF2">
    <property type="entry name" value="BETA-MANNOSIDASE"/>
    <property type="match status" value="1"/>
</dbReference>
<dbReference type="AlphaFoldDB" id="A0A9P7PZF4"/>
<evidence type="ECO:0008006" key="5">
    <source>
        <dbReference type="Google" id="ProtNLM"/>
    </source>
</evidence>
<dbReference type="Proteomes" id="UP000732380">
    <property type="component" value="Unassembled WGS sequence"/>
</dbReference>
<sequence>MPYYTHLVHQTTIAHALSPIVTVTVHSSSKRSAQVKVTVVDLKGEVVAEKSGPSDMEIGFVVASPHLWSPSTPTLYNLTVTMGDDAVQSYTGFRTMSTGIVDGVQRPLLNGDFVFLIGTLDQGYWPDGLYTPPNREAMIYDLKMLKSLGFNMVRKHVKVEPDLFYRACDELGLLVIQDMPSLHIDGDKPPNAQQMTEFERQLTTLINEHKSYTCIGIWVIYNEGWGQFRGAPSPEERLTQIVRKIDPSRLIDSASGWHDHGFGDFSCGTPFSSPLSSPYDPTRIGFQGEFGGVGHVVKMENLWDVHQAIDQMNQTYEIKADLESYNYRAGVLFRELTEQVERYACSGAVWTQTTDVEGEVNGLYTYDRRVLRPNVDQWKRDIDGLYKAAQKRGGFRG</sequence>
<accession>A0A9P7PZF4</accession>
<dbReference type="InterPro" id="IPR051913">
    <property type="entry name" value="GH2_Domain-Containing"/>
</dbReference>
<dbReference type="Gene3D" id="3.20.20.80">
    <property type="entry name" value="Glycosidases"/>
    <property type="match status" value="1"/>
</dbReference>
<gene>
    <name evidence="3" type="ORF">E4U13_006238</name>
</gene>
<dbReference type="InterPro" id="IPR013783">
    <property type="entry name" value="Ig-like_fold"/>
</dbReference>
<dbReference type="Pfam" id="PF02836">
    <property type="entry name" value="Glyco_hydro_2_C"/>
    <property type="match status" value="1"/>
</dbReference>
<reference evidence="3 4" key="1">
    <citation type="journal article" date="2020" name="bioRxiv">
        <title>Whole genome comparisons of ergot fungi reveals the divergence and evolution of species within the genus Claviceps are the result of varying mechanisms driving genome evolution and host range expansion.</title>
        <authorList>
            <person name="Wyka S.A."/>
            <person name="Mondo S.J."/>
            <person name="Liu M."/>
            <person name="Dettman J."/>
            <person name="Nalam V."/>
            <person name="Broders K.D."/>
        </authorList>
    </citation>
    <scope>NUCLEOTIDE SEQUENCE [LARGE SCALE GENOMIC DNA]</scope>
    <source>
        <strain evidence="3 4">LM576</strain>
    </source>
</reference>
<dbReference type="GO" id="GO:0005975">
    <property type="term" value="P:carbohydrate metabolic process"/>
    <property type="evidence" value="ECO:0007669"/>
    <property type="project" value="InterPro"/>
</dbReference>
<dbReference type="GO" id="GO:0004553">
    <property type="term" value="F:hydrolase activity, hydrolyzing O-glycosyl compounds"/>
    <property type="evidence" value="ECO:0007669"/>
    <property type="project" value="InterPro"/>
</dbReference>
<evidence type="ECO:0000259" key="2">
    <source>
        <dbReference type="Pfam" id="PF02836"/>
    </source>
</evidence>
<dbReference type="InterPro" id="IPR017853">
    <property type="entry name" value="GH"/>
</dbReference>